<reference evidence="2 3" key="1">
    <citation type="journal article" date="2011" name="Genome Res.">
        <title>Phylogeny-wide analysis of social amoeba genomes highlights ancient origins for complex intercellular communication.</title>
        <authorList>
            <person name="Heidel A.J."/>
            <person name="Lawal H.M."/>
            <person name="Felder M."/>
            <person name="Schilde C."/>
            <person name="Helps N.R."/>
            <person name="Tunggal B."/>
            <person name="Rivero F."/>
            <person name="John U."/>
            <person name="Schleicher M."/>
            <person name="Eichinger L."/>
            <person name="Platzer M."/>
            <person name="Noegel A.A."/>
            <person name="Schaap P."/>
            <person name="Gloeckner G."/>
        </authorList>
    </citation>
    <scope>NUCLEOTIDE SEQUENCE [LARGE SCALE GENOMIC DNA]</scope>
    <source>
        <strain evidence="3">ATCC 26659 / Pp 5 / PN500</strain>
    </source>
</reference>
<dbReference type="OMA" id="PHGNFPN"/>
<dbReference type="FunCoup" id="D3BAP5">
    <property type="interactions" value="1"/>
</dbReference>
<dbReference type="GO" id="GO:0051213">
    <property type="term" value="F:dioxygenase activity"/>
    <property type="evidence" value="ECO:0007669"/>
    <property type="project" value="UniProtKB-KW"/>
</dbReference>
<keyword evidence="2" id="KW-0223">Dioxygenase</keyword>
<name>D3BAP5_HETP5</name>
<evidence type="ECO:0000256" key="1">
    <source>
        <dbReference type="SAM" id="MobiDB-lite"/>
    </source>
</evidence>
<dbReference type="SUPFAM" id="SSF51197">
    <property type="entry name" value="Clavaminate synthase-like"/>
    <property type="match status" value="1"/>
</dbReference>
<protein>
    <submittedName>
        <fullName evidence="2">Putative phytanoyl-CoA dioxygenase</fullName>
    </submittedName>
</protein>
<dbReference type="RefSeq" id="XP_020433749.1">
    <property type="nucleotide sequence ID" value="XM_020576500.1"/>
</dbReference>
<keyword evidence="3" id="KW-1185">Reference proteome</keyword>
<organism evidence="2 3">
    <name type="scientific">Heterostelium pallidum (strain ATCC 26659 / Pp 5 / PN500)</name>
    <name type="common">Cellular slime mold</name>
    <name type="synonym">Polysphondylium pallidum</name>
    <dbReference type="NCBI Taxonomy" id="670386"/>
    <lineage>
        <taxon>Eukaryota</taxon>
        <taxon>Amoebozoa</taxon>
        <taxon>Evosea</taxon>
        <taxon>Eumycetozoa</taxon>
        <taxon>Dictyostelia</taxon>
        <taxon>Acytosteliales</taxon>
        <taxon>Acytosteliaceae</taxon>
        <taxon>Heterostelium</taxon>
    </lineage>
</organism>
<dbReference type="AlphaFoldDB" id="D3BAP5"/>
<dbReference type="Gene3D" id="2.60.120.620">
    <property type="entry name" value="q2cbj1_9rhob like domain"/>
    <property type="match status" value="1"/>
</dbReference>
<evidence type="ECO:0000313" key="3">
    <source>
        <dbReference type="Proteomes" id="UP000001396"/>
    </source>
</evidence>
<keyword evidence="2" id="KW-0560">Oxidoreductase</keyword>
<dbReference type="PANTHER" id="PTHR31630:SF6">
    <property type="entry name" value="PHYTANOYL-COA DIOXYGENASE-RELATED"/>
    <property type="match status" value="1"/>
</dbReference>
<dbReference type="Proteomes" id="UP000001396">
    <property type="component" value="Unassembled WGS sequence"/>
</dbReference>
<dbReference type="InParanoid" id="D3BAP5"/>
<dbReference type="PANTHER" id="PTHR31630">
    <property type="entry name" value="PHYTANOYL-COA DIOXYGENASE-RELATED-RELATED"/>
    <property type="match status" value="1"/>
</dbReference>
<gene>
    <name evidence="2" type="ORF">PPL_05623</name>
</gene>
<accession>D3BAP5</accession>
<proteinExistence type="predicted"/>
<feature type="region of interest" description="Disordered" evidence="1">
    <location>
        <begin position="102"/>
        <end position="121"/>
    </location>
</feature>
<comment type="caution">
    <text evidence="2">The sequence shown here is derived from an EMBL/GenBank/DDBJ whole genome shotgun (WGS) entry which is preliminary data.</text>
</comment>
<dbReference type="EMBL" id="ADBJ01000025">
    <property type="protein sequence ID" value="EFA81632.1"/>
    <property type="molecule type" value="Genomic_DNA"/>
</dbReference>
<dbReference type="GeneID" id="31361107"/>
<evidence type="ECO:0000313" key="2">
    <source>
        <dbReference type="EMBL" id="EFA81632.1"/>
    </source>
</evidence>
<sequence length="409" mass="47881">MEIEDIKKLIIKKESVNDPNRHLNHIEYQDNSNYCPPKYDVPIDDEGYLQSFTINQENEYLKFFNHYGFVIIRDVLNDQQCQASIDDIWNFILKEQWRTEPVNSTNDSESEKVKQDQPETWVKSWPTSHQVGFLGSRSVFSKTAVETRANPNIYRVYSTLLGRNDLFINHDRYGFFRPTKNILNPMPKMTPHHTEIKQRLGEMNAVKIESKNDWKTIFNVHLDLNPFEFLEETSDETRQKIIQKLEYENSMSNDFQLENNEVGPKTLNELHIQGLLNFADNKTSDGGFLVVPGFPNHFEEWAKKYGFIKTIKLDIIFDTKILSLKKYAVRVTARAGSLVLWNQKMAHGSSPNDSSYPRFSQFIKVSVSTYFNQEKTQLRCNKIKEALNDLDKEQFTDLQQKIIGLKSWI</sequence>